<evidence type="ECO:0000256" key="2">
    <source>
        <dbReference type="SAM" id="MobiDB-lite"/>
    </source>
</evidence>
<keyword evidence="4" id="KW-1185">Reference proteome</keyword>
<feature type="region of interest" description="Disordered" evidence="2">
    <location>
        <begin position="588"/>
        <end position="621"/>
    </location>
</feature>
<dbReference type="RefSeq" id="XP_005768674.1">
    <property type="nucleotide sequence ID" value="XM_005768617.1"/>
</dbReference>
<dbReference type="HOGENOM" id="CLU_353925_0_0_1"/>
<feature type="coiled-coil region" evidence="1">
    <location>
        <begin position="289"/>
        <end position="372"/>
    </location>
</feature>
<dbReference type="AlphaFoldDB" id="A0A0D3IYB0"/>
<protein>
    <submittedName>
        <fullName evidence="3">Uncharacterized protein</fullName>
    </submittedName>
</protein>
<name>A0A0D3IYB0_EMIH1</name>
<feature type="coiled-coil region" evidence="1">
    <location>
        <begin position="412"/>
        <end position="495"/>
    </location>
</feature>
<sequence>MADPWGSLEAEFDLRYPTPGRQGGTPDILRLDEDGRSMPLQQLAVDEHRAAAPLPAFAPGPQPRQRPASASTVERMAGMLRSISFAAGQPPTGTSGADSARSQACAAVAASVRRDFAGAAIGRLVESAPHVALALQGAVLASAGVLLGAEAATMAFEWARSSLDDLRHFVAAGEAATAQLFPGAYYREIVEADVAQLAAALTDTGRQHERRSAARLDVLAALARPGAGAAELEGLAQAAGEHGLVAEAAAARHVAELSRAHSACREAERTALDAAAAAKRGLADAQSAMKHERVERGEAQRTARALEDERNALRVQLARDTEERRRVEGASIKTLEQLKLNDEARWAAERALQAEQRKLQELEAEHSRSATAVAERLAAADRRAGEAAASAATEGARHVEAERRVVALGSRVEALEGVQQQLEAQLNVERDAAANELSLRQASERELAEARDSLRVAKRAAEVAEAERSTAAAEVARLTADLKGAEERLQVANEHSLQGHLEAASSDEALSQLKQLREQDGERLMKLNSAKAELAQALKAAEERVASEVEAAGRAAKEAAARQYELQARLTEASRRVESLQVEHARSELRLEHERAAGSTTQEESSRRTRELAKERRERQQLAHELAAERALRSRCEEEAIALRREVEAARRETEVGAQRLTHLQAELQLATTEASEAAAVREYVDSAHRHREAVARERVSTAPPMPLPAPQLGRPAAGKVHFADEVRDEGMQWLNTTREDGLDDELGRSDLWNFSSGVMARGGATSNRGGLRQRVTTSPSLPQIVGPFRTACT</sequence>
<evidence type="ECO:0000256" key="1">
    <source>
        <dbReference type="SAM" id="Coils"/>
    </source>
</evidence>
<feature type="region of interest" description="Disordered" evidence="2">
    <location>
        <begin position="697"/>
        <end position="716"/>
    </location>
</feature>
<keyword evidence="1" id="KW-0175">Coiled coil</keyword>
<feature type="compositionally biased region" description="Basic and acidic residues" evidence="2">
    <location>
        <begin position="604"/>
        <end position="621"/>
    </location>
</feature>
<evidence type="ECO:0000313" key="4">
    <source>
        <dbReference type="Proteomes" id="UP000013827"/>
    </source>
</evidence>
<dbReference type="Proteomes" id="UP000013827">
    <property type="component" value="Unassembled WGS sequence"/>
</dbReference>
<reference evidence="4" key="1">
    <citation type="journal article" date="2013" name="Nature">
        <title>Pan genome of the phytoplankton Emiliania underpins its global distribution.</title>
        <authorList>
            <person name="Read B.A."/>
            <person name="Kegel J."/>
            <person name="Klute M.J."/>
            <person name="Kuo A."/>
            <person name="Lefebvre S.C."/>
            <person name="Maumus F."/>
            <person name="Mayer C."/>
            <person name="Miller J."/>
            <person name="Monier A."/>
            <person name="Salamov A."/>
            <person name="Young J."/>
            <person name="Aguilar M."/>
            <person name="Claverie J.M."/>
            <person name="Frickenhaus S."/>
            <person name="Gonzalez K."/>
            <person name="Herman E.K."/>
            <person name="Lin Y.C."/>
            <person name="Napier J."/>
            <person name="Ogata H."/>
            <person name="Sarno A.F."/>
            <person name="Shmutz J."/>
            <person name="Schroeder D."/>
            <person name="de Vargas C."/>
            <person name="Verret F."/>
            <person name="von Dassow P."/>
            <person name="Valentin K."/>
            <person name="Van de Peer Y."/>
            <person name="Wheeler G."/>
            <person name="Dacks J.B."/>
            <person name="Delwiche C.F."/>
            <person name="Dyhrman S.T."/>
            <person name="Glockner G."/>
            <person name="John U."/>
            <person name="Richards T."/>
            <person name="Worden A.Z."/>
            <person name="Zhang X."/>
            <person name="Grigoriev I.V."/>
            <person name="Allen A.E."/>
            <person name="Bidle K."/>
            <person name="Borodovsky M."/>
            <person name="Bowler C."/>
            <person name="Brownlee C."/>
            <person name="Cock J.M."/>
            <person name="Elias M."/>
            <person name="Gladyshev V.N."/>
            <person name="Groth M."/>
            <person name="Guda C."/>
            <person name="Hadaegh A."/>
            <person name="Iglesias-Rodriguez M.D."/>
            <person name="Jenkins J."/>
            <person name="Jones B.M."/>
            <person name="Lawson T."/>
            <person name="Leese F."/>
            <person name="Lindquist E."/>
            <person name="Lobanov A."/>
            <person name="Lomsadze A."/>
            <person name="Malik S.B."/>
            <person name="Marsh M.E."/>
            <person name="Mackinder L."/>
            <person name="Mock T."/>
            <person name="Mueller-Roeber B."/>
            <person name="Pagarete A."/>
            <person name="Parker M."/>
            <person name="Probert I."/>
            <person name="Quesneville H."/>
            <person name="Raines C."/>
            <person name="Rensing S.A."/>
            <person name="Riano-Pachon D.M."/>
            <person name="Richier S."/>
            <person name="Rokitta S."/>
            <person name="Shiraiwa Y."/>
            <person name="Soanes D.M."/>
            <person name="van der Giezen M."/>
            <person name="Wahlund T.M."/>
            <person name="Williams B."/>
            <person name="Wilson W."/>
            <person name="Wolfe G."/>
            <person name="Wurch L.L."/>
        </authorList>
    </citation>
    <scope>NUCLEOTIDE SEQUENCE</scope>
</reference>
<proteinExistence type="predicted"/>
<evidence type="ECO:0000313" key="3">
    <source>
        <dbReference type="EnsemblProtists" id="EOD16245"/>
    </source>
</evidence>
<dbReference type="GeneID" id="17262394"/>
<dbReference type="EnsemblProtists" id="EOD16245">
    <property type="protein sequence ID" value="EOD16245"/>
    <property type="gene ID" value="EMIHUDRAFT_102850"/>
</dbReference>
<accession>A0A0D3IYB0</accession>
<dbReference type="KEGG" id="ehx:EMIHUDRAFT_102850"/>
<reference evidence="3" key="2">
    <citation type="submission" date="2024-10" db="UniProtKB">
        <authorList>
            <consortium name="EnsemblProtists"/>
        </authorList>
    </citation>
    <scope>IDENTIFICATION</scope>
</reference>
<organism evidence="3 4">
    <name type="scientific">Emiliania huxleyi (strain CCMP1516)</name>
    <dbReference type="NCBI Taxonomy" id="280463"/>
    <lineage>
        <taxon>Eukaryota</taxon>
        <taxon>Haptista</taxon>
        <taxon>Haptophyta</taxon>
        <taxon>Prymnesiophyceae</taxon>
        <taxon>Isochrysidales</taxon>
        <taxon>Noelaerhabdaceae</taxon>
        <taxon>Emiliania</taxon>
    </lineage>
</organism>
<feature type="region of interest" description="Disordered" evidence="2">
    <location>
        <begin position="1"/>
        <end position="28"/>
    </location>
</feature>
<dbReference type="OMA" id="QKETEMH"/>
<dbReference type="PaxDb" id="2903-EOD16245"/>
<dbReference type="STRING" id="2903.R1DP33"/>